<dbReference type="HOGENOM" id="CLU_3205584_0_0_11"/>
<feature type="compositionally biased region" description="Basic residues" evidence="1">
    <location>
        <begin position="35"/>
        <end position="45"/>
    </location>
</feature>
<dbReference type="PATRIC" id="fig|1283301.3.peg.6355"/>
<proteinExistence type="predicted"/>
<evidence type="ECO:0000313" key="2">
    <source>
        <dbReference type="EMBL" id="EPJ36545.1"/>
    </source>
</evidence>
<dbReference type="EMBL" id="AOPY01001557">
    <property type="protein sequence ID" value="EPJ36545.1"/>
    <property type="molecule type" value="Genomic_DNA"/>
</dbReference>
<accession>S4MLR4</accession>
<comment type="caution">
    <text evidence="2">The sequence shown here is derived from an EMBL/GenBank/DDBJ whole genome shotgun (WGS) entry which is preliminary data.</text>
</comment>
<feature type="compositionally biased region" description="Basic and acidic residues" evidence="1">
    <location>
        <begin position="23"/>
        <end position="34"/>
    </location>
</feature>
<evidence type="ECO:0000313" key="3">
    <source>
        <dbReference type="Proteomes" id="UP000015001"/>
    </source>
</evidence>
<sequence length="45" mass="5039">MAAPFVMLGVLLLLSSGVAVRSPEERKETGEARRSRVRLRRKSDI</sequence>
<dbReference type="Proteomes" id="UP000015001">
    <property type="component" value="Unassembled WGS sequence"/>
</dbReference>
<gene>
    <name evidence="2" type="ORF">STAFG_6401</name>
</gene>
<dbReference type="AlphaFoldDB" id="S4MLR4"/>
<feature type="region of interest" description="Disordered" evidence="1">
    <location>
        <begin position="23"/>
        <end position="45"/>
    </location>
</feature>
<organism evidence="2 3">
    <name type="scientific">Streptomyces afghaniensis 772</name>
    <dbReference type="NCBI Taxonomy" id="1283301"/>
    <lineage>
        <taxon>Bacteria</taxon>
        <taxon>Bacillati</taxon>
        <taxon>Actinomycetota</taxon>
        <taxon>Actinomycetes</taxon>
        <taxon>Kitasatosporales</taxon>
        <taxon>Streptomycetaceae</taxon>
        <taxon>Streptomyces</taxon>
    </lineage>
</organism>
<reference evidence="2 3" key="1">
    <citation type="submission" date="2013-02" db="EMBL/GenBank/DDBJ databases">
        <title>Draft Genome Sequence of Streptomyces afghaniensis, Which Produces Compounds of the Julimycin B-Complex.</title>
        <authorList>
            <person name="Gruening B.A."/>
            <person name="Praeg A."/>
            <person name="Erxleben A."/>
            <person name="Guenther S."/>
            <person name="Fiedler H.-P."/>
            <person name="Goodfellow M."/>
            <person name="Mueller M."/>
        </authorList>
    </citation>
    <scope>NUCLEOTIDE SEQUENCE [LARGE SCALE GENOMIC DNA]</scope>
    <source>
        <strain evidence="2 3">772</strain>
    </source>
</reference>
<keyword evidence="3" id="KW-1185">Reference proteome</keyword>
<name>S4MLR4_9ACTN</name>
<evidence type="ECO:0000256" key="1">
    <source>
        <dbReference type="SAM" id="MobiDB-lite"/>
    </source>
</evidence>
<protein>
    <submittedName>
        <fullName evidence="2">Uncharacterized protein</fullName>
    </submittedName>
</protein>